<evidence type="ECO:0000313" key="2">
    <source>
        <dbReference type="EMBL" id="EEB20583.1"/>
    </source>
</evidence>
<dbReference type="Proteomes" id="UP000009046">
    <property type="component" value="Unassembled WGS sequence"/>
</dbReference>
<evidence type="ECO:0000313" key="3">
    <source>
        <dbReference type="EnsemblMetazoa" id="PHUM625380-PA"/>
    </source>
</evidence>
<keyword evidence="2" id="KW-0560">Oxidoreductase</keyword>
<dbReference type="STRING" id="121224.E0W4M7"/>
<feature type="non-terminal residue" evidence="2">
    <location>
        <position position="1"/>
    </location>
</feature>
<feature type="domain" description="PLOD1-3-like GT" evidence="1">
    <location>
        <begin position="2"/>
        <end position="113"/>
    </location>
</feature>
<keyword evidence="4" id="KW-1185">Reference proteome</keyword>
<dbReference type="GO" id="GO:0008475">
    <property type="term" value="F:procollagen-lysine 5-dioxygenase activity"/>
    <property type="evidence" value="ECO:0007669"/>
    <property type="project" value="UniProtKB-EC"/>
</dbReference>
<dbReference type="OMA" id="KFATDRV"/>
<evidence type="ECO:0000259" key="1">
    <source>
        <dbReference type="Pfam" id="PF25342"/>
    </source>
</evidence>
<dbReference type="InParanoid" id="E0W4M7"/>
<dbReference type="VEuPathDB" id="VectorBase:PHUM625380"/>
<keyword evidence="2" id="KW-0223">Dioxygenase</keyword>
<dbReference type="PANTHER" id="PTHR10730:SF45">
    <property type="entry name" value="PROCOLLAGEN-LYSINE,2-OXOGLUTARATE 5-DIOXYGENASE"/>
    <property type="match status" value="1"/>
</dbReference>
<organism>
    <name type="scientific">Pediculus humanus subsp. corporis</name>
    <name type="common">Body louse</name>
    <dbReference type="NCBI Taxonomy" id="121224"/>
    <lineage>
        <taxon>Eukaryota</taxon>
        <taxon>Metazoa</taxon>
        <taxon>Ecdysozoa</taxon>
        <taxon>Arthropoda</taxon>
        <taxon>Hexapoda</taxon>
        <taxon>Insecta</taxon>
        <taxon>Pterygota</taxon>
        <taxon>Neoptera</taxon>
        <taxon>Paraneoptera</taxon>
        <taxon>Psocodea</taxon>
        <taxon>Troctomorpha</taxon>
        <taxon>Phthiraptera</taxon>
        <taxon>Anoplura</taxon>
        <taxon>Pediculidae</taxon>
        <taxon>Pediculus</taxon>
    </lineage>
</organism>
<reference evidence="3" key="3">
    <citation type="submission" date="2021-02" db="UniProtKB">
        <authorList>
            <consortium name="EnsemblMetazoa"/>
        </authorList>
    </citation>
    <scope>IDENTIFICATION</scope>
    <source>
        <strain evidence="3">USDA</strain>
    </source>
</reference>
<dbReference type="KEGG" id="phu:Phum_PHUM625380"/>
<dbReference type="OrthoDB" id="69177at2759"/>
<dbReference type="EMBL" id="AAZO01008507">
    <property type="status" value="NOT_ANNOTATED_CDS"/>
    <property type="molecule type" value="Genomic_DNA"/>
</dbReference>
<name>E0W4M7_PEDHC</name>
<proteinExistence type="predicted"/>
<dbReference type="eggNOG" id="KOG1971">
    <property type="taxonomic scope" value="Eukaryota"/>
</dbReference>
<dbReference type="HOGENOM" id="CLU_1801330_0_0_1"/>
<dbReference type="PANTHER" id="PTHR10730">
    <property type="entry name" value="PROCOLLAGEN-LYSINE,2-OXOGLUTARATE 5-DIOXYGENASE/GLYCOSYLTRANSFERASE 25 FAMILY MEMBER"/>
    <property type="match status" value="1"/>
</dbReference>
<dbReference type="Pfam" id="PF25342">
    <property type="entry name" value="GT_PLOD"/>
    <property type="match status" value="1"/>
</dbReference>
<dbReference type="InterPro" id="IPR057589">
    <property type="entry name" value="GT_PLOD"/>
</dbReference>
<dbReference type="GeneID" id="8239990"/>
<dbReference type="RefSeq" id="XP_002433321.1">
    <property type="nucleotide sequence ID" value="XM_002433276.1"/>
</dbReference>
<dbReference type="EC" id="1.14.11.4" evidence="2"/>
<dbReference type="GO" id="GO:0005783">
    <property type="term" value="C:endoplasmic reticulum"/>
    <property type="evidence" value="ECO:0007669"/>
    <property type="project" value="TreeGrafter"/>
</dbReference>
<protein>
    <submittedName>
        <fullName evidence="2">Procollagen-lysine,2-oxoglutarate 5-dioxygenase, putative</fullName>
        <ecNumber evidence="2">1.14.11.4</ecNumber>
    </submittedName>
</protein>
<reference evidence="2" key="1">
    <citation type="submission" date="2007-04" db="EMBL/GenBank/DDBJ databases">
        <title>Annotation of Pediculus humanus corporis strain USDA.</title>
        <authorList>
            <person name="Kirkness E."/>
            <person name="Hannick L."/>
            <person name="Hass B."/>
            <person name="Bruggner R."/>
            <person name="Lawson D."/>
            <person name="Bidwell S."/>
            <person name="Joardar V."/>
            <person name="Caler E."/>
            <person name="Walenz B."/>
            <person name="Inman J."/>
            <person name="Schobel S."/>
            <person name="Galinsky K."/>
            <person name="Amedeo P."/>
            <person name="Strausberg R."/>
        </authorList>
    </citation>
    <scope>NUCLEOTIDE SEQUENCE</scope>
    <source>
        <strain evidence="2">USDA</strain>
    </source>
</reference>
<dbReference type="InterPro" id="IPR050757">
    <property type="entry name" value="Collagen_mod_GT25"/>
</dbReference>
<dbReference type="EnsemblMetazoa" id="PHUM625380-RA">
    <property type="protein sequence ID" value="PHUM625380-PA"/>
    <property type="gene ID" value="PHUM625380"/>
</dbReference>
<dbReference type="EMBL" id="DS236835">
    <property type="protein sequence ID" value="EEB20583.1"/>
    <property type="molecule type" value="Genomic_DNA"/>
</dbReference>
<sequence>IIGYAPELYEILTHRSIDDDDDDQLFYTQAYLNETLRNNLKIKLDHKSQIFHNLHGAMDELSLKFKNHEPYLENEQMKSHPLILHGNGPTVVKVGLNNLGNYLPNCWNTRDGCVSCKENVITLSDEDVRFNDTFLLTFNPFGSK</sequence>
<accession>E0W4M7</accession>
<gene>
    <name evidence="3" type="primary">8239990</name>
    <name evidence="2" type="ORF">Phum_PHUM625380</name>
</gene>
<reference evidence="2" key="2">
    <citation type="submission" date="2007-04" db="EMBL/GenBank/DDBJ databases">
        <title>The genome of the human body louse.</title>
        <authorList>
            <consortium name="The Human Body Louse Genome Consortium"/>
            <person name="Kirkness E."/>
            <person name="Walenz B."/>
            <person name="Hass B."/>
            <person name="Bruggner R."/>
            <person name="Strausberg R."/>
        </authorList>
    </citation>
    <scope>NUCLEOTIDE SEQUENCE</scope>
    <source>
        <strain evidence="2">USDA</strain>
    </source>
</reference>
<dbReference type="CTD" id="8239990"/>
<evidence type="ECO:0000313" key="4">
    <source>
        <dbReference type="Proteomes" id="UP000009046"/>
    </source>
</evidence>
<dbReference type="AlphaFoldDB" id="E0W4M7"/>